<reference evidence="4" key="2">
    <citation type="submission" date="2019-11" db="UniProtKB">
        <authorList>
            <consortium name="WormBaseParasite"/>
        </authorList>
    </citation>
    <scope>IDENTIFICATION</scope>
</reference>
<evidence type="ECO:0000313" key="2">
    <source>
        <dbReference type="EMBL" id="VDD79240.1"/>
    </source>
</evidence>
<dbReference type="AlphaFoldDB" id="A0A0R3UE54"/>
<name>A0A0R3UE54_MESCO</name>
<dbReference type="WBParaSite" id="MCU_000208-RA">
    <property type="protein sequence ID" value="MCU_000208-RA"/>
    <property type="gene ID" value="MCU_000208"/>
</dbReference>
<evidence type="ECO:0000256" key="1">
    <source>
        <dbReference type="SAM" id="MobiDB-lite"/>
    </source>
</evidence>
<protein>
    <submittedName>
        <fullName evidence="2 4">Uncharacterized protein</fullName>
    </submittedName>
</protein>
<keyword evidence="3" id="KW-1185">Reference proteome</keyword>
<evidence type="ECO:0000313" key="4">
    <source>
        <dbReference type="WBParaSite" id="MCU_000208-RA"/>
    </source>
</evidence>
<dbReference type="Proteomes" id="UP000267029">
    <property type="component" value="Unassembled WGS sequence"/>
</dbReference>
<dbReference type="EMBL" id="UXSR01005187">
    <property type="protein sequence ID" value="VDD79240.1"/>
    <property type="molecule type" value="Genomic_DNA"/>
</dbReference>
<gene>
    <name evidence="2" type="ORF">MCOS_LOCUS5243</name>
</gene>
<accession>A0A0R3UE54</accession>
<proteinExistence type="predicted"/>
<feature type="compositionally biased region" description="Basic residues" evidence="1">
    <location>
        <begin position="1"/>
        <end position="17"/>
    </location>
</feature>
<organism evidence="2 3">
    <name type="scientific">Mesocestoides corti</name>
    <name type="common">Flatworm</name>
    <dbReference type="NCBI Taxonomy" id="53468"/>
    <lineage>
        <taxon>Eukaryota</taxon>
        <taxon>Metazoa</taxon>
        <taxon>Spiralia</taxon>
        <taxon>Lophotrochozoa</taxon>
        <taxon>Platyhelminthes</taxon>
        <taxon>Cestoda</taxon>
        <taxon>Eucestoda</taxon>
        <taxon>Cyclophyllidea</taxon>
        <taxon>Mesocestoididae</taxon>
        <taxon>Mesocestoides</taxon>
    </lineage>
</organism>
<evidence type="ECO:0000313" key="3">
    <source>
        <dbReference type="Proteomes" id="UP000267029"/>
    </source>
</evidence>
<sequence>MWSHAKPRNTRPHKAKRGLSEREATTELKASSNHIRSSMNSASGPSVFTCMPAAVGTKKQSLANAKCLSVGIICSLKI</sequence>
<feature type="compositionally biased region" description="Polar residues" evidence="1">
    <location>
        <begin position="28"/>
        <end position="43"/>
    </location>
</feature>
<reference evidence="2 3" key="1">
    <citation type="submission" date="2018-10" db="EMBL/GenBank/DDBJ databases">
        <authorList>
            <consortium name="Pathogen Informatics"/>
        </authorList>
    </citation>
    <scope>NUCLEOTIDE SEQUENCE [LARGE SCALE GENOMIC DNA]</scope>
</reference>
<feature type="region of interest" description="Disordered" evidence="1">
    <location>
        <begin position="1"/>
        <end position="43"/>
    </location>
</feature>